<comment type="caution">
    <text evidence="8">The sequence shown here is derived from an EMBL/GenBank/DDBJ whole genome shotgun (WGS) entry which is preliminary data.</text>
</comment>
<dbReference type="GO" id="GO:0051893">
    <property type="term" value="P:regulation of focal adhesion assembly"/>
    <property type="evidence" value="ECO:0007669"/>
    <property type="project" value="TreeGrafter"/>
</dbReference>
<feature type="region of interest" description="Disordered" evidence="6">
    <location>
        <begin position="429"/>
        <end position="448"/>
    </location>
</feature>
<evidence type="ECO:0000256" key="3">
    <source>
        <dbReference type="ARBA" id="ARBA00023038"/>
    </source>
</evidence>
<feature type="region of interest" description="Disordered" evidence="6">
    <location>
        <begin position="106"/>
        <end position="191"/>
    </location>
</feature>
<dbReference type="Proteomes" id="UP000526942">
    <property type="component" value="Unassembled WGS sequence"/>
</dbReference>
<feature type="compositionally biased region" description="Polar residues" evidence="6">
    <location>
        <begin position="751"/>
        <end position="764"/>
    </location>
</feature>
<dbReference type="PANTHER" id="PTHR15551:SF3">
    <property type="entry name" value="LIM AND CALPONIN HOMOLOGY DOMAINS-CONTAINING PROTEIN 1"/>
    <property type="match status" value="1"/>
</dbReference>
<feature type="compositionally biased region" description="Basic and acidic residues" evidence="6">
    <location>
        <begin position="510"/>
        <end position="527"/>
    </location>
</feature>
<dbReference type="SMART" id="SM00132">
    <property type="entry name" value="LIM"/>
    <property type="match status" value="1"/>
</dbReference>
<name>A0A7L0FAH9_CORCN</name>
<dbReference type="GO" id="GO:0046872">
    <property type="term" value="F:metal ion binding"/>
    <property type="evidence" value="ECO:0007669"/>
    <property type="project" value="UniProtKB-KW"/>
</dbReference>
<feature type="compositionally biased region" description="Basic and acidic residues" evidence="6">
    <location>
        <begin position="765"/>
        <end position="779"/>
    </location>
</feature>
<evidence type="ECO:0000259" key="7">
    <source>
        <dbReference type="PROSITE" id="PS50023"/>
    </source>
</evidence>
<feature type="coiled-coil region" evidence="5">
    <location>
        <begin position="295"/>
        <end position="358"/>
    </location>
</feature>
<feature type="region of interest" description="Disordered" evidence="6">
    <location>
        <begin position="510"/>
        <end position="549"/>
    </location>
</feature>
<dbReference type="InterPro" id="IPR031865">
    <property type="entry name" value="DUF4757"/>
</dbReference>
<evidence type="ECO:0000313" key="8">
    <source>
        <dbReference type="EMBL" id="NXJ91791.1"/>
    </source>
</evidence>
<evidence type="ECO:0000256" key="4">
    <source>
        <dbReference type="PROSITE-ProRule" id="PRU00125"/>
    </source>
</evidence>
<dbReference type="AlphaFoldDB" id="A0A7L0FAH9"/>
<dbReference type="FunFam" id="2.10.110.10:FF:000041">
    <property type="entry name" value="LIM and calponin homology domains 1"/>
    <property type="match status" value="1"/>
</dbReference>
<evidence type="ECO:0000256" key="6">
    <source>
        <dbReference type="SAM" id="MobiDB-lite"/>
    </source>
</evidence>
<organism evidence="8 9">
    <name type="scientific">Corythaixoides concolor</name>
    <name type="common">Grey go-away-bird</name>
    <dbReference type="NCBI Taxonomy" id="103956"/>
    <lineage>
        <taxon>Eukaryota</taxon>
        <taxon>Metazoa</taxon>
        <taxon>Chordata</taxon>
        <taxon>Craniata</taxon>
        <taxon>Vertebrata</taxon>
        <taxon>Euteleostomi</taxon>
        <taxon>Archelosauria</taxon>
        <taxon>Archosauria</taxon>
        <taxon>Dinosauria</taxon>
        <taxon>Saurischia</taxon>
        <taxon>Theropoda</taxon>
        <taxon>Coelurosauria</taxon>
        <taxon>Aves</taxon>
        <taxon>Neognathae</taxon>
        <taxon>Neoaves</taxon>
        <taxon>Otidimorphae</taxon>
        <taxon>Musophagiformes</taxon>
        <taxon>Musophagidae</taxon>
        <taxon>Corythaixoides</taxon>
    </lineage>
</organism>
<dbReference type="InterPro" id="IPR001781">
    <property type="entry name" value="Znf_LIM"/>
</dbReference>
<protein>
    <submittedName>
        <fullName evidence="8">LIMC1 protein</fullName>
    </submittedName>
</protein>
<gene>
    <name evidence="8" type="primary">Limch1</name>
    <name evidence="8" type="ORF">CORCON_R12803</name>
</gene>
<keyword evidence="1 4" id="KW-0479">Metal-binding</keyword>
<accession>A0A7L0FAH9</accession>
<keyword evidence="9" id="KW-1185">Reference proteome</keyword>
<evidence type="ECO:0000256" key="1">
    <source>
        <dbReference type="ARBA" id="ARBA00022723"/>
    </source>
</evidence>
<feature type="domain" description="LIM zinc-binding" evidence="7">
    <location>
        <begin position="914"/>
        <end position="980"/>
    </location>
</feature>
<dbReference type="GO" id="GO:0032034">
    <property type="term" value="F:myosin II head/neck binding"/>
    <property type="evidence" value="ECO:0007669"/>
    <property type="project" value="TreeGrafter"/>
</dbReference>
<feature type="compositionally biased region" description="Basic and acidic residues" evidence="6">
    <location>
        <begin position="150"/>
        <end position="181"/>
    </location>
</feature>
<reference evidence="8 9" key="1">
    <citation type="submission" date="2019-09" db="EMBL/GenBank/DDBJ databases">
        <title>Bird 10,000 Genomes (B10K) Project - Family phase.</title>
        <authorList>
            <person name="Zhang G."/>
        </authorList>
    </citation>
    <scope>NUCLEOTIDE SEQUENCE [LARGE SCALE GENOMIC DNA]</scope>
    <source>
        <strain evidence="8">B10K-DU-011-20</strain>
        <tissue evidence="8">Muscle</tissue>
    </source>
</reference>
<keyword evidence="3 4" id="KW-0440">LIM domain</keyword>
<feature type="compositionally biased region" description="Polar residues" evidence="6">
    <location>
        <begin position="888"/>
        <end position="909"/>
    </location>
</feature>
<feature type="region of interest" description="Disordered" evidence="6">
    <location>
        <begin position="864"/>
        <end position="909"/>
    </location>
</feature>
<feature type="compositionally biased region" description="Polar residues" evidence="6">
    <location>
        <begin position="529"/>
        <end position="540"/>
    </location>
</feature>
<keyword evidence="2 4" id="KW-0862">Zinc</keyword>
<dbReference type="GO" id="GO:0001725">
    <property type="term" value="C:stress fiber"/>
    <property type="evidence" value="ECO:0007669"/>
    <property type="project" value="TreeGrafter"/>
</dbReference>
<dbReference type="Pfam" id="PF00412">
    <property type="entry name" value="LIM"/>
    <property type="match status" value="1"/>
</dbReference>
<dbReference type="OrthoDB" id="15627at2759"/>
<sequence length="986" mass="111868">DNIILFLRGCKELGLKESQLFDPGDLQDASNRVTIKNTDYSRKLKNVLVTIYWLGKAANSCTSYSGSTLNLKEFEGLLAQMRKETEDIESPKRSIRDSGYIDCWDSERSDSLSPPRHGRDDSFDSLDSFGSRSQQTPSPDVVLRGSSDGKGSDSETDLPHRKMPDVKKDDMLARRTSHGEPKSAVPFNQYLPNKSNQTFYVPVPLRKKKAEREEYRKSWSTATSPLGDRPFRFGPRTAVSDDAESMSMFDMRCEEAAVSQPHSKARHEKLQNIHNQLKEDETRWQDDLARWKSRRRSASQDLIKKEAERKKMERLLSGDGTNERRKSIKTYREIVEEKERRERELHEAYKNAKSQEEAESILQQYIERFTISEAVLERLQMPKILERSHSVEPNSPLKDPNPLRYLRQQSLPAPKFTATIEATIVPTAELEPRSSTGHTSPSKSVVSKAVPMLTPKPYSQPKNTQEVLKNFKVEGKVSVNGENFNGVEEKDKECTTVTFTPSPSRSLRFDGVARGDRPPVELKKDPTSVELSLQRPATQSVHKEPTVRPTRTNQPYFLCQFSQFKSTAACASPVVKRLEFLPSPVPSVEAASSEKDVKKPEMELHKEAELPATPEVMKPKALEQEGSVVLPFLKKLPETSQVTLQNSGLQGEQTLGFPSHKRFNFWSWDPEEERKRQERWQHEQERLLQEKYQKEQDKLKEEWEKAQREVEEEERRYYEEERKIIEDTVVPFIVSSNSAELLSSSSSTTEGNKTANTTDSNNSPEEGKKEVTQQKKLLWEQDSIPSPKSKENELWPEKRSGNKVPSGNPETGVLKEGEQEHQVPAMERSSPARLNLPLAQDISWNQQLLTKQSPYRAEDIRQRPLLGHGMGQQPSSAGETRRAGYQENFRSGPSSPCSPAALTQSPNRSVSGKKLCSTCGLPLGKGAAMIIETLGLYFHIQCFRCGICKGQLGDAASGTDVRIRNGLLNCNDCYIRSRSKYQILYN</sequence>
<proteinExistence type="predicted"/>
<feature type="compositionally biased region" description="Basic and acidic residues" evidence="6">
    <location>
        <begin position="788"/>
        <end position="800"/>
    </location>
</feature>
<dbReference type="PROSITE" id="PS50023">
    <property type="entry name" value="LIM_DOMAIN_2"/>
    <property type="match status" value="1"/>
</dbReference>
<feature type="region of interest" description="Disordered" evidence="6">
    <location>
        <begin position="210"/>
        <end position="237"/>
    </location>
</feature>
<dbReference type="CDD" id="cd08368">
    <property type="entry name" value="LIM"/>
    <property type="match status" value="1"/>
</dbReference>
<dbReference type="Gene3D" id="1.10.418.10">
    <property type="entry name" value="Calponin-like domain"/>
    <property type="match status" value="1"/>
</dbReference>
<dbReference type="SUPFAM" id="SSF47576">
    <property type="entry name" value="Calponin-homology domain, CH-domain"/>
    <property type="match status" value="1"/>
</dbReference>
<feature type="region of interest" description="Disordered" evidence="6">
    <location>
        <begin position="736"/>
        <end position="829"/>
    </location>
</feature>
<feature type="region of interest" description="Disordered" evidence="6">
    <location>
        <begin position="695"/>
        <end position="717"/>
    </location>
</feature>
<keyword evidence="5" id="KW-0175">Coiled coil</keyword>
<feature type="non-terminal residue" evidence="8">
    <location>
        <position position="1"/>
    </location>
</feature>
<dbReference type="Pfam" id="PF15949">
    <property type="entry name" value="DUF4757"/>
    <property type="match status" value="1"/>
</dbReference>
<dbReference type="Gene3D" id="2.10.110.10">
    <property type="entry name" value="Cysteine Rich Protein"/>
    <property type="match status" value="1"/>
</dbReference>
<evidence type="ECO:0000313" key="9">
    <source>
        <dbReference type="Proteomes" id="UP000526942"/>
    </source>
</evidence>
<feature type="non-terminal residue" evidence="8">
    <location>
        <position position="986"/>
    </location>
</feature>
<dbReference type="PANTHER" id="PTHR15551">
    <property type="entry name" value="LIM DOMAIN ONLY 7"/>
    <property type="match status" value="1"/>
</dbReference>
<feature type="compositionally biased region" description="Low complexity" evidence="6">
    <location>
        <begin position="736"/>
        <end position="750"/>
    </location>
</feature>
<dbReference type="PROSITE" id="PS00478">
    <property type="entry name" value="LIM_DOMAIN_1"/>
    <property type="match status" value="1"/>
</dbReference>
<dbReference type="InterPro" id="IPR036872">
    <property type="entry name" value="CH_dom_sf"/>
</dbReference>
<dbReference type="GO" id="GO:0051496">
    <property type="term" value="P:positive regulation of stress fiber assembly"/>
    <property type="evidence" value="ECO:0007669"/>
    <property type="project" value="TreeGrafter"/>
</dbReference>
<dbReference type="EMBL" id="VXAM01000190">
    <property type="protein sequence ID" value="NXJ91791.1"/>
    <property type="molecule type" value="Genomic_DNA"/>
</dbReference>
<evidence type="ECO:0000256" key="2">
    <source>
        <dbReference type="ARBA" id="ARBA00022833"/>
    </source>
</evidence>
<evidence type="ECO:0000256" key="5">
    <source>
        <dbReference type="SAM" id="Coils"/>
    </source>
</evidence>